<feature type="domain" description="EF-hand" evidence="2">
    <location>
        <begin position="145"/>
        <end position="180"/>
    </location>
</feature>
<feature type="domain" description="EF-hand" evidence="2">
    <location>
        <begin position="57"/>
        <end position="92"/>
    </location>
</feature>
<organism evidence="3 4">
    <name type="scientific">Sulfurimicrobium lacus</name>
    <dbReference type="NCBI Taxonomy" id="2715678"/>
    <lineage>
        <taxon>Bacteria</taxon>
        <taxon>Pseudomonadati</taxon>
        <taxon>Pseudomonadota</taxon>
        <taxon>Betaproteobacteria</taxon>
        <taxon>Nitrosomonadales</taxon>
        <taxon>Sulfuricellaceae</taxon>
        <taxon>Sulfurimicrobium</taxon>
    </lineage>
</organism>
<dbReference type="InterPro" id="IPR018247">
    <property type="entry name" value="EF_Hand_1_Ca_BS"/>
</dbReference>
<dbReference type="RefSeq" id="WP_244617475.1">
    <property type="nucleotide sequence ID" value="NZ_AP022853.1"/>
</dbReference>
<evidence type="ECO:0000259" key="2">
    <source>
        <dbReference type="PROSITE" id="PS50222"/>
    </source>
</evidence>
<feature type="compositionally biased region" description="Polar residues" evidence="1">
    <location>
        <begin position="131"/>
        <end position="152"/>
    </location>
</feature>
<feature type="domain" description="EF-hand" evidence="2">
    <location>
        <begin position="18"/>
        <end position="53"/>
    </location>
</feature>
<dbReference type="Pfam" id="PF13202">
    <property type="entry name" value="EF-hand_5"/>
    <property type="match status" value="1"/>
</dbReference>
<dbReference type="Gene3D" id="1.10.238.10">
    <property type="entry name" value="EF-hand"/>
    <property type="match status" value="2"/>
</dbReference>
<protein>
    <recommendedName>
        <fullName evidence="2">EF-hand domain-containing protein</fullName>
    </recommendedName>
</protein>
<dbReference type="Pfam" id="PF13499">
    <property type="entry name" value="EF-hand_7"/>
    <property type="match status" value="1"/>
</dbReference>
<dbReference type="Proteomes" id="UP000502260">
    <property type="component" value="Chromosome"/>
</dbReference>
<dbReference type="AlphaFoldDB" id="A0A6F8VAH3"/>
<gene>
    <name evidence="3" type="ORF">SKTS_15500</name>
</gene>
<feature type="region of interest" description="Disordered" evidence="1">
    <location>
        <begin position="99"/>
        <end position="202"/>
    </location>
</feature>
<proteinExistence type="predicted"/>
<feature type="region of interest" description="Disordered" evidence="1">
    <location>
        <begin position="1"/>
        <end position="27"/>
    </location>
</feature>
<dbReference type="PROSITE" id="PS00018">
    <property type="entry name" value="EF_HAND_1"/>
    <property type="match status" value="1"/>
</dbReference>
<evidence type="ECO:0000256" key="1">
    <source>
        <dbReference type="SAM" id="MobiDB-lite"/>
    </source>
</evidence>
<evidence type="ECO:0000313" key="3">
    <source>
        <dbReference type="EMBL" id="BCB26664.1"/>
    </source>
</evidence>
<accession>A0A6F8VAH3</accession>
<dbReference type="GO" id="GO:0005509">
    <property type="term" value="F:calcium ion binding"/>
    <property type="evidence" value="ECO:0007669"/>
    <property type="project" value="InterPro"/>
</dbReference>
<name>A0A6F8VAH3_9PROT</name>
<evidence type="ECO:0000313" key="4">
    <source>
        <dbReference type="Proteomes" id="UP000502260"/>
    </source>
</evidence>
<sequence>MVSSIGSSSVSSLMQRPDPSQMASKLFSKLDSKNQGYIEKSDLQSAFDQISANGNSGNTASVDEVFKQLDGNNDGKVTKQEMSDSLTKMAEQLDSQFNSMRTSGQGGMHGMGGMPPPPPPQGADSAGLTKDQLTSMAKETGSTDSKLTNLVNNFDKADTDGDGKVSMQEAMAFDQASKSSSSSSVSADSGSATSSSSSTNSEANVMMKIMQLMHAYGGLGTASSESSSSGTLSTSA</sequence>
<dbReference type="SMART" id="SM00054">
    <property type="entry name" value="EFh"/>
    <property type="match status" value="3"/>
</dbReference>
<dbReference type="PROSITE" id="PS50222">
    <property type="entry name" value="EF_HAND_2"/>
    <property type="match status" value="3"/>
</dbReference>
<dbReference type="InterPro" id="IPR011992">
    <property type="entry name" value="EF-hand-dom_pair"/>
</dbReference>
<dbReference type="EMBL" id="AP022853">
    <property type="protein sequence ID" value="BCB26664.1"/>
    <property type="molecule type" value="Genomic_DNA"/>
</dbReference>
<feature type="compositionally biased region" description="Low complexity" evidence="1">
    <location>
        <begin position="176"/>
        <end position="202"/>
    </location>
</feature>
<keyword evidence="4" id="KW-1185">Reference proteome</keyword>
<dbReference type="InterPro" id="IPR002048">
    <property type="entry name" value="EF_hand_dom"/>
</dbReference>
<dbReference type="KEGG" id="slac:SKTS_15500"/>
<dbReference type="SUPFAM" id="SSF47473">
    <property type="entry name" value="EF-hand"/>
    <property type="match status" value="1"/>
</dbReference>
<feature type="compositionally biased region" description="Low complexity" evidence="1">
    <location>
        <begin position="1"/>
        <end position="12"/>
    </location>
</feature>
<feature type="compositionally biased region" description="Gly residues" evidence="1">
    <location>
        <begin position="104"/>
        <end position="113"/>
    </location>
</feature>
<reference evidence="4" key="1">
    <citation type="submission" date="2020-03" db="EMBL/GenBank/DDBJ databases">
        <title>Complete genome sequence of sulfur-oxidizing bacterium skT11.</title>
        <authorList>
            <person name="Kanda M."/>
            <person name="Kojima H."/>
            <person name="Fukui M."/>
        </authorList>
    </citation>
    <scope>NUCLEOTIDE SEQUENCE [LARGE SCALE GENOMIC DNA]</scope>
    <source>
        <strain evidence="4">skT11</strain>
    </source>
</reference>